<dbReference type="InterPro" id="IPR012505">
    <property type="entry name" value="YbbR"/>
</dbReference>
<dbReference type="Pfam" id="PF07949">
    <property type="entry name" value="YbbR"/>
    <property type="match status" value="1"/>
</dbReference>
<dbReference type="OrthoDB" id="1115707at2"/>
<dbReference type="EMBL" id="RAPN01000001">
    <property type="protein sequence ID" value="RKD89747.1"/>
    <property type="molecule type" value="Genomic_DNA"/>
</dbReference>
<dbReference type="Gene3D" id="2.170.120.30">
    <property type="match status" value="1"/>
</dbReference>
<dbReference type="AlphaFoldDB" id="A0A419W2N7"/>
<name>A0A419W2N7_9BACT</name>
<comment type="caution">
    <text evidence="1">The sequence shown here is derived from an EMBL/GenBank/DDBJ whole genome shotgun (WGS) entry which is preliminary data.</text>
</comment>
<dbReference type="PANTHER" id="PTHR37804">
    <property type="entry name" value="CDAA REGULATORY PROTEIN CDAR"/>
    <property type="match status" value="1"/>
</dbReference>
<proteinExistence type="predicted"/>
<dbReference type="InterPro" id="IPR053154">
    <property type="entry name" value="c-di-AMP_regulator"/>
</dbReference>
<evidence type="ECO:0000313" key="1">
    <source>
        <dbReference type="EMBL" id="RKD89747.1"/>
    </source>
</evidence>
<organism evidence="1 2">
    <name type="scientific">Mangrovibacterium diazotrophicum</name>
    <dbReference type="NCBI Taxonomy" id="1261403"/>
    <lineage>
        <taxon>Bacteria</taxon>
        <taxon>Pseudomonadati</taxon>
        <taxon>Bacteroidota</taxon>
        <taxon>Bacteroidia</taxon>
        <taxon>Marinilabiliales</taxon>
        <taxon>Prolixibacteraceae</taxon>
        <taxon>Mangrovibacterium</taxon>
    </lineage>
</organism>
<dbReference type="Proteomes" id="UP000283387">
    <property type="component" value="Unassembled WGS sequence"/>
</dbReference>
<protein>
    <submittedName>
        <fullName evidence="1">YbbR-like protein</fullName>
    </submittedName>
</protein>
<gene>
    <name evidence="1" type="ORF">BC643_0079</name>
</gene>
<keyword evidence="2" id="KW-1185">Reference proteome</keyword>
<evidence type="ECO:0000313" key="2">
    <source>
        <dbReference type="Proteomes" id="UP000283387"/>
    </source>
</evidence>
<sequence>MKDDRRLMVFLVCLVIATLFWFLNALNKEYTVDLSFPVKYTNLPNNKILANSPPDHFTLKVNSYGFTILRHKLSMAFSPLVFNVNDFTGHRMESSENSKFRIGTRQFINRISGQVSNELQIIEIQPDSLYFEFDKIVRRKVKVQPNITYSLKQQYYVSGEISTEPDSVTVAGAQSTLDTLKYIQTKKQHYKELEKNIQRNVLLESYDNLTIDPKRVILKIPLEEYTEKNLSVPVLVTGVPDNVIIKLFPEKVKVSFLVGLSHFSEITDANFELTVPYSDIEEKKEILKVNLDSKPLNILNVSVAPDQVEYLIEEKSND</sequence>
<dbReference type="PANTHER" id="PTHR37804:SF1">
    <property type="entry name" value="CDAA REGULATORY PROTEIN CDAR"/>
    <property type="match status" value="1"/>
</dbReference>
<accession>A0A419W2N7</accession>
<dbReference type="Gene3D" id="2.170.120.40">
    <property type="entry name" value="YbbR-like domain"/>
    <property type="match status" value="1"/>
</dbReference>
<reference evidence="1 2" key="1">
    <citation type="submission" date="2018-09" db="EMBL/GenBank/DDBJ databases">
        <title>Genomic Encyclopedia of Archaeal and Bacterial Type Strains, Phase II (KMG-II): from individual species to whole genera.</title>
        <authorList>
            <person name="Goeker M."/>
        </authorList>
    </citation>
    <scope>NUCLEOTIDE SEQUENCE [LARGE SCALE GENOMIC DNA]</scope>
    <source>
        <strain evidence="1 2">DSM 27148</strain>
    </source>
</reference>